<dbReference type="InterPro" id="IPR000182">
    <property type="entry name" value="GNAT_dom"/>
</dbReference>
<dbReference type="RefSeq" id="WP_176160219.1">
    <property type="nucleotide sequence ID" value="NZ_CP054929.1"/>
</dbReference>
<keyword evidence="2" id="KW-0808">Transferase</keyword>
<evidence type="ECO:0000313" key="2">
    <source>
        <dbReference type="EMBL" id="QKW48522.1"/>
    </source>
</evidence>
<evidence type="ECO:0000259" key="1">
    <source>
        <dbReference type="PROSITE" id="PS51186"/>
    </source>
</evidence>
<reference evidence="2 3" key="1">
    <citation type="submission" date="2020-06" db="EMBL/GenBank/DDBJ databases">
        <title>Genome mining for natural products.</title>
        <authorList>
            <person name="Zhang B."/>
            <person name="Shi J."/>
            <person name="Ge H."/>
        </authorList>
    </citation>
    <scope>NUCLEOTIDE SEQUENCE [LARGE SCALE GENOMIC DNA]</scope>
    <source>
        <strain evidence="2 3">NA00687</strain>
    </source>
</reference>
<gene>
    <name evidence="2" type="ORF">HUT08_02005</name>
</gene>
<dbReference type="SUPFAM" id="SSF55729">
    <property type="entry name" value="Acyl-CoA N-acyltransferases (Nat)"/>
    <property type="match status" value="1"/>
</dbReference>
<dbReference type="Proteomes" id="UP000509303">
    <property type="component" value="Chromosome"/>
</dbReference>
<dbReference type="InterPro" id="IPR016181">
    <property type="entry name" value="Acyl_CoA_acyltransferase"/>
</dbReference>
<protein>
    <submittedName>
        <fullName evidence="2">GNAT family N-acetyltransferase</fullName>
    </submittedName>
</protein>
<dbReference type="PROSITE" id="PS51186">
    <property type="entry name" value="GNAT"/>
    <property type="match status" value="1"/>
</dbReference>
<accession>A0A7H8N271</accession>
<dbReference type="Pfam" id="PF00583">
    <property type="entry name" value="Acetyltransf_1"/>
    <property type="match status" value="1"/>
</dbReference>
<dbReference type="Gene3D" id="3.40.630.30">
    <property type="match status" value="1"/>
</dbReference>
<feature type="domain" description="N-acetyltransferase" evidence="1">
    <location>
        <begin position="146"/>
        <end position="289"/>
    </location>
</feature>
<name>A0A7H8N271_9ACTN</name>
<dbReference type="AlphaFoldDB" id="A0A7H8N271"/>
<sequence length="293" mass="31090">MTWTTTDDNGAFRATAGPFLRERPDEHTVLISLAASLHDVGPDRYGGQPPRYGWWRGPDGAVSGAFVWTPPYPVQLSPMAPAVAAGLAAHLLGGSRQLVGVGGQQAAAEAFAARWARATGGAWRVTGRQRLYRLGELVSPSPMPPGRARRATREDRGFLLGWFEAYHRDLGEDPADSQRALDDRLGYGGCTLWEVDGVPVSMASVTRANGGMVRVNGVYTPDALRGKGYAGAVVTAVSREALDAGVPRVLLFADVANPTSNALYQRLGYRIVGGHATLALAPAPAHARPDGRA</sequence>
<evidence type="ECO:0000313" key="3">
    <source>
        <dbReference type="Proteomes" id="UP000509303"/>
    </source>
</evidence>
<dbReference type="CDD" id="cd04301">
    <property type="entry name" value="NAT_SF"/>
    <property type="match status" value="1"/>
</dbReference>
<keyword evidence="3" id="KW-1185">Reference proteome</keyword>
<proteinExistence type="predicted"/>
<dbReference type="GO" id="GO:0016747">
    <property type="term" value="F:acyltransferase activity, transferring groups other than amino-acyl groups"/>
    <property type="evidence" value="ECO:0007669"/>
    <property type="project" value="InterPro"/>
</dbReference>
<dbReference type="EMBL" id="CP054929">
    <property type="protein sequence ID" value="QKW48522.1"/>
    <property type="molecule type" value="Genomic_DNA"/>
</dbReference>
<organism evidence="2 3">
    <name type="scientific">Streptomyces buecherae</name>
    <dbReference type="NCBI Taxonomy" id="2763006"/>
    <lineage>
        <taxon>Bacteria</taxon>
        <taxon>Bacillati</taxon>
        <taxon>Actinomycetota</taxon>
        <taxon>Actinomycetes</taxon>
        <taxon>Kitasatosporales</taxon>
        <taxon>Streptomycetaceae</taxon>
        <taxon>Streptomyces</taxon>
    </lineage>
</organism>